<accession>A0A8T0A9G7</accession>
<dbReference type="InterPro" id="IPR001930">
    <property type="entry name" value="Peptidase_M1"/>
</dbReference>
<dbReference type="Pfam" id="PF01433">
    <property type="entry name" value="Peptidase_M1"/>
    <property type="match status" value="1"/>
</dbReference>
<evidence type="ECO:0000256" key="3">
    <source>
        <dbReference type="ARBA" id="ARBA00022670"/>
    </source>
</evidence>
<dbReference type="FunFam" id="1.10.390.10:FF:000016">
    <property type="entry name" value="Glutamyl aminopeptidase"/>
    <property type="match status" value="1"/>
</dbReference>
<feature type="region of interest" description="Disordered" evidence="18">
    <location>
        <begin position="1071"/>
        <end position="1109"/>
    </location>
</feature>
<dbReference type="InterPro" id="IPR042097">
    <property type="entry name" value="Aminopeptidase_N-like_N_sf"/>
</dbReference>
<dbReference type="GO" id="GO:0042277">
    <property type="term" value="F:peptide binding"/>
    <property type="evidence" value="ECO:0007669"/>
    <property type="project" value="TreeGrafter"/>
</dbReference>
<comment type="similarity">
    <text evidence="1">Belongs to the peptidase M1 family.</text>
</comment>
<dbReference type="SUPFAM" id="SSF63737">
    <property type="entry name" value="Leukotriene A4 hydrolase N-terminal domain"/>
    <property type="match status" value="1"/>
</dbReference>
<keyword evidence="5 15" id="KW-0479">Metal-binding</keyword>
<dbReference type="PANTHER" id="PTHR11533:SF156">
    <property type="entry name" value="ENDOPLASMIC RETICULUM AMINOPEPTIDASE 1"/>
    <property type="match status" value="1"/>
</dbReference>
<dbReference type="Gene3D" id="1.10.390.10">
    <property type="entry name" value="Neutral Protease Domain 2"/>
    <property type="match status" value="1"/>
</dbReference>
<sequence>MALLFFFLSFFFVPSSWAAVAQTKDSLFPKSTSGETFPWNKMRLPQTVSPFHYTLLVQPNFTSLDFSGSVKIRVDILEDTHTVVLHAKDLTISRAGLRGLAEGHSQALKVLEYPAYQQIALVSENMVLRRGGVYVIELEFAAKLSESFHGFYKSTYRTSDGEERVLASTQFEPTSARAAFPCFDEPAFKANFTIHIRRESRHMSISNMPKLRTLSLPDGLYEDQFDVTVKMSTYLVAFIVCDFLSISRHTQHGVEISVYAVPEKIEQAKFALDAAVKLLDFYDDYFDIPYPLPKQDLAAIPDFQSGAMENWGLTTYRESALLFDPHKSSASDKLGITMIIAHELAHQWFGNLVTMEWWNDLWLNEGFAKFMEFVSVNITNPELQVEDYFLEKCFEAMDVDCLSSSHPVSTPVENPAQIQEMFDDVSYDKGACILHMLREFLSPEAFKTGIVAYLKRYSYQNTVNTHLWESLTDKQHSEVDVRAMMETWTLQEGFPIITVEVRGREVRLSQERFLKGEDTSQNSGFLWHVPLTYVTSGSSAVHRFCSRPRQEVDWIKFNVDMSGYYIVHYSGSGWNDLIALLNHNHTALSSNDRASLINNAFQLVSVGKLPLDKALDLSLYLSKETEIMPVTQGFSELVPLYKLMEKRDALKVLENQIKSYIVHLFRKLIDQQVWSDEGSVSQRMLRSYLLLFACVRDHLPCVSKATELFNKWKESDGNMSLPNDVSLAVFAVGARTEEGWNFLFEKYRESLYTSLKSRIKSALTITALDHKLKWMMEQSLEGSVMKTQDLPYVVVSINRNPKGYKHAWDFLRANWHSLVKKFDLGSHSIAHMVTGVTGQYSTREKLQEIRSFFSSLSAETGAELRCIQQALENVEENIRWMDKNLPLLQAWLDKNHPLHLVSKRHRDTRELHSDLPSAEVFHTSETFRNHVHRELEHRQRGSGFLNIQREPREWGRTGEGVGTDGEGVGTDGEGVGTDGEEEKTHNTLLSSSLLPHRPPPSQPHIYPSFSTPYPSFSTPHLPPILNPTSTPPSQPLTPHLPLLLNPTSTPPSQPHIYPSFSPLPHIYPSYSLPHPTSTPPSLPYPTSTPPSQPLTPPSQPHRPLLLNPTSTPYSLPQPHIYPSFSPLPHIYPHLFSPLPHIYSQPSYSLPSPHIYSQPSYSLPYPTSTLNPPILFPHPTSTLNPPILFPHPTPTLSPPTLPLLFSPLPHIYSQPSYSTPAPPILSLTPHLPPPSQPHIYS</sequence>
<organism evidence="23 24">
    <name type="scientific">Silurus meridionalis</name>
    <name type="common">Southern catfish</name>
    <name type="synonym">Silurus soldatovi meridionalis</name>
    <dbReference type="NCBI Taxonomy" id="175797"/>
    <lineage>
        <taxon>Eukaryota</taxon>
        <taxon>Metazoa</taxon>
        <taxon>Chordata</taxon>
        <taxon>Craniata</taxon>
        <taxon>Vertebrata</taxon>
        <taxon>Euteleostomi</taxon>
        <taxon>Actinopterygii</taxon>
        <taxon>Neopterygii</taxon>
        <taxon>Teleostei</taxon>
        <taxon>Ostariophysi</taxon>
        <taxon>Siluriformes</taxon>
        <taxon>Siluridae</taxon>
        <taxon>Silurus</taxon>
    </lineage>
</organism>
<dbReference type="GO" id="GO:0005615">
    <property type="term" value="C:extracellular space"/>
    <property type="evidence" value="ECO:0007669"/>
    <property type="project" value="TreeGrafter"/>
</dbReference>
<keyword evidence="9" id="KW-1133">Transmembrane helix</keyword>
<evidence type="ECO:0000256" key="11">
    <source>
        <dbReference type="ARBA" id="ARBA00023136"/>
    </source>
</evidence>
<evidence type="ECO:0000256" key="5">
    <source>
        <dbReference type="ARBA" id="ARBA00022723"/>
    </source>
</evidence>
<evidence type="ECO:0000256" key="8">
    <source>
        <dbReference type="ARBA" id="ARBA00022968"/>
    </source>
</evidence>
<dbReference type="InterPro" id="IPR024571">
    <property type="entry name" value="ERAP1-like_C_dom"/>
</dbReference>
<keyword evidence="11" id="KW-0472">Membrane</keyword>
<dbReference type="GO" id="GO:0043171">
    <property type="term" value="P:peptide catabolic process"/>
    <property type="evidence" value="ECO:0007669"/>
    <property type="project" value="TreeGrafter"/>
</dbReference>
<feature type="compositionally biased region" description="Gly residues" evidence="18">
    <location>
        <begin position="957"/>
        <end position="977"/>
    </location>
</feature>
<dbReference type="FunFam" id="2.60.40.1730:FF:000001">
    <property type="entry name" value="Leucyl-cystinyl aminopeptidase"/>
    <property type="match status" value="1"/>
</dbReference>
<feature type="region of interest" description="Disordered" evidence="18">
    <location>
        <begin position="937"/>
        <end position="1040"/>
    </location>
</feature>
<dbReference type="Gene3D" id="2.60.40.1730">
    <property type="entry name" value="tricorn interacting facor f3 domain"/>
    <property type="match status" value="1"/>
</dbReference>
<keyword evidence="19" id="KW-0732">Signal</keyword>
<evidence type="ECO:0000256" key="16">
    <source>
        <dbReference type="PIRSR" id="PIRSR634016-4"/>
    </source>
</evidence>
<evidence type="ECO:0000256" key="7">
    <source>
        <dbReference type="ARBA" id="ARBA00022833"/>
    </source>
</evidence>
<evidence type="ECO:0000256" key="15">
    <source>
        <dbReference type="PIRSR" id="PIRSR634016-3"/>
    </source>
</evidence>
<evidence type="ECO:0000256" key="18">
    <source>
        <dbReference type="SAM" id="MobiDB-lite"/>
    </source>
</evidence>
<feature type="signal peptide" evidence="19">
    <location>
        <begin position="1"/>
        <end position="18"/>
    </location>
</feature>
<dbReference type="CDD" id="cd09601">
    <property type="entry name" value="M1_APN-Q_like"/>
    <property type="match status" value="1"/>
</dbReference>
<dbReference type="AlphaFoldDB" id="A0A8T0A9G7"/>
<keyword evidence="10" id="KW-0482">Metalloprotease</keyword>
<dbReference type="FunFam" id="2.60.40.1910:FF:000001">
    <property type="entry name" value="Leucyl-cystinyl aminopeptidase"/>
    <property type="match status" value="1"/>
</dbReference>
<dbReference type="InterPro" id="IPR050344">
    <property type="entry name" value="Peptidase_M1_aminopeptidases"/>
</dbReference>
<evidence type="ECO:0000313" key="24">
    <source>
        <dbReference type="Proteomes" id="UP000606274"/>
    </source>
</evidence>
<evidence type="ECO:0000259" key="20">
    <source>
        <dbReference type="Pfam" id="PF01433"/>
    </source>
</evidence>
<evidence type="ECO:0000256" key="9">
    <source>
        <dbReference type="ARBA" id="ARBA00022989"/>
    </source>
</evidence>
<dbReference type="FunFam" id="1.25.50.20:FF:000003">
    <property type="entry name" value="Leucyl-cystinyl aminopeptidase"/>
    <property type="match status" value="1"/>
</dbReference>
<evidence type="ECO:0000256" key="4">
    <source>
        <dbReference type="ARBA" id="ARBA00022692"/>
    </source>
</evidence>
<dbReference type="Proteomes" id="UP000606274">
    <property type="component" value="Unassembled WGS sequence"/>
</dbReference>
<name>A0A8T0A9G7_SILME</name>
<dbReference type="GO" id="GO:0016020">
    <property type="term" value="C:membrane"/>
    <property type="evidence" value="ECO:0007669"/>
    <property type="project" value="TreeGrafter"/>
</dbReference>
<comment type="caution">
    <text evidence="23">The sequence shown here is derived from an EMBL/GenBank/DDBJ whole genome shotgun (WGS) entry which is preliminary data.</text>
</comment>
<protein>
    <recommendedName>
        <fullName evidence="25">Aminopeptidase</fullName>
    </recommendedName>
</protein>
<comment type="subcellular location">
    <subcellularLocation>
        <location evidence="13">Endomembrane system</location>
        <topology evidence="13">Single-pass type II membrane protein</topology>
    </subcellularLocation>
</comment>
<keyword evidence="7 15" id="KW-0862">Zinc</keyword>
<feature type="domain" description="Peptidase M1 membrane alanine aminopeptidase" evidence="20">
    <location>
        <begin position="270"/>
        <end position="488"/>
    </location>
</feature>
<evidence type="ECO:0000256" key="2">
    <source>
        <dbReference type="ARBA" id="ARBA00022438"/>
    </source>
</evidence>
<evidence type="ECO:0000259" key="22">
    <source>
        <dbReference type="Pfam" id="PF17900"/>
    </source>
</evidence>
<feature type="coiled-coil region" evidence="17">
    <location>
        <begin position="857"/>
        <end position="884"/>
    </location>
</feature>
<evidence type="ECO:0000259" key="21">
    <source>
        <dbReference type="Pfam" id="PF11838"/>
    </source>
</evidence>
<feature type="compositionally biased region" description="Pro residues" evidence="18">
    <location>
        <begin position="1020"/>
        <end position="1035"/>
    </location>
</feature>
<dbReference type="Pfam" id="PF11838">
    <property type="entry name" value="ERAP1_C"/>
    <property type="match status" value="1"/>
</dbReference>
<dbReference type="GO" id="GO:0006508">
    <property type="term" value="P:proteolysis"/>
    <property type="evidence" value="ECO:0007669"/>
    <property type="project" value="UniProtKB-KW"/>
</dbReference>
<feature type="binding site" evidence="15">
    <location>
        <position position="365"/>
    </location>
    <ligand>
        <name>Zn(2+)</name>
        <dbReference type="ChEBI" id="CHEBI:29105"/>
        <note>catalytic</note>
    </ligand>
</feature>
<evidence type="ECO:0008006" key="25">
    <source>
        <dbReference type="Google" id="ProtNLM"/>
    </source>
</evidence>
<evidence type="ECO:0000256" key="12">
    <source>
        <dbReference type="ARBA" id="ARBA00023180"/>
    </source>
</evidence>
<feature type="binding site" evidence="15">
    <location>
        <position position="346"/>
    </location>
    <ligand>
        <name>Zn(2+)</name>
        <dbReference type="ChEBI" id="CHEBI:29105"/>
        <note>catalytic</note>
    </ligand>
</feature>
<feature type="compositionally biased region" description="Low complexity" evidence="18">
    <location>
        <begin position="1006"/>
        <end position="1019"/>
    </location>
</feature>
<keyword evidence="8" id="KW-0735">Signal-anchor</keyword>
<dbReference type="GO" id="GO:0070006">
    <property type="term" value="F:metalloaminopeptidase activity"/>
    <property type="evidence" value="ECO:0007669"/>
    <property type="project" value="TreeGrafter"/>
</dbReference>
<dbReference type="Pfam" id="PF17900">
    <property type="entry name" value="Peptidase_M1_N"/>
    <property type="match status" value="1"/>
</dbReference>
<feature type="active site" description="Proton acceptor" evidence="14">
    <location>
        <position position="343"/>
    </location>
</feature>
<evidence type="ECO:0000256" key="19">
    <source>
        <dbReference type="SAM" id="SignalP"/>
    </source>
</evidence>
<dbReference type="InterPro" id="IPR027268">
    <property type="entry name" value="Peptidase_M4/M1_CTD_sf"/>
</dbReference>
<evidence type="ECO:0000256" key="10">
    <source>
        <dbReference type="ARBA" id="ARBA00023049"/>
    </source>
</evidence>
<feature type="domain" description="ERAP1-like C-terminal" evidence="21">
    <location>
        <begin position="554"/>
        <end position="875"/>
    </location>
</feature>
<proteinExistence type="inferred from homology"/>
<keyword evidence="2" id="KW-0031">Aminopeptidase</keyword>
<feature type="domain" description="Aminopeptidase N-like N-terminal" evidence="22">
    <location>
        <begin position="50"/>
        <end position="235"/>
    </location>
</feature>
<evidence type="ECO:0000256" key="17">
    <source>
        <dbReference type="SAM" id="Coils"/>
    </source>
</evidence>
<evidence type="ECO:0000256" key="6">
    <source>
        <dbReference type="ARBA" id="ARBA00022801"/>
    </source>
</evidence>
<dbReference type="GO" id="GO:0005737">
    <property type="term" value="C:cytoplasm"/>
    <property type="evidence" value="ECO:0007669"/>
    <property type="project" value="TreeGrafter"/>
</dbReference>
<keyword evidence="6" id="KW-0378">Hydrolase</keyword>
<keyword evidence="24" id="KW-1185">Reference proteome</keyword>
<dbReference type="Gene3D" id="2.60.40.1910">
    <property type="match status" value="1"/>
</dbReference>
<dbReference type="Gene3D" id="1.25.50.20">
    <property type="match status" value="1"/>
</dbReference>
<keyword evidence="12" id="KW-0325">Glycoprotein</keyword>
<gene>
    <name evidence="23" type="ORF">HF521_014901</name>
</gene>
<dbReference type="GO" id="GO:0012505">
    <property type="term" value="C:endomembrane system"/>
    <property type="evidence" value="ECO:0007669"/>
    <property type="project" value="UniProtKB-SubCell"/>
</dbReference>
<reference evidence="23" key="1">
    <citation type="submission" date="2020-08" db="EMBL/GenBank/DDBJ databases">
        <title>Chromosome-level assembly of Southern catfish (Silurus meridionalis) provides insights into visual adaptation to the nocturnal and benthic lifestyles.</title>
        <authorList>
            <person name="Zhang Y."/>
            <person name="Wang D."/>
            <person name="Peng Z."/>
        </authorList>
    </citation>
    <scope>NUCLEOTIDE SEQUENCE</scope>
    <source>
        <strain evidence="23">SWU-2019-XX</strain>
        <tissue evidence="23">Muscle</tissue>
    </source>
</reference>
<dbReference type="SUPFAM" id="SSF55486">
    <property type="entry name" value="Metalloproteases ('zincins'), catalytic domain"/>
    <property type="match status" value="1"/>
</dbReference>
<feature type="chain" id="PRO_5035781915" description="Aminopeptidase" evidence="19">
    <location>
        <begin position="19"/>
        <end position="1240"/>
    </location>
</feature>
<evidence type="ECO:0000256" key="14">
    <source>
        <dbReference type="PIRSR" id="PIRSR634016-1"/>
    </source>
</evidence>
<evidence type="ECO:0000256" key="13">
    <source>
        <dbReference type="ARBA" id="ARBA00060399"/>
    </source>
</evidence>
<dbReference type="InterPro" id="IPR045357">
    <property type="entry name" value="Aminopeptidase_N-like_N"/>
</dbReference>
<dbReference type="PRINTS" id="PR00756">
    <property type="entry name" value="ALADIPTASE"/>
</dbReference>
<keyword evidence="4" id="KW-0812">Transmembrane</keyword>
<feature type="site" description="Transition state stabilizer" evidence="16">
    <location>
        <position position="427"/>
    </location>
</feature>
<evidence type="ECO:0000313" key="23">
    <source>
        <dbReference type="EMBL" id="KAF7687673.1"/>
    </source>
</evidence>
<keyword evidence="3" id="KW-0645">Protease</keyword>
<feature type="compositionally biased region" description="Pro residues" evidence="18">
    <location>
        <begin position="1076"/>
        <end position="1100"/>
    </location>
</feature>
<dbReference type="PANTHER" id="PTHR11533">
    <property type="entry name" value="PROTEASE M1 ZINC METALLOPROTEASE"/>
    <property type="match status" value="1"/>
</dbReference>
<evidence type="ECO:0000256" key="1">
    <source>
        <dbReference type="ARBA" id="ARBA00010136"/>
    </source>
</evidence>
<dbReference type="GO" id="GO:0008270">
    <property type="term" value="F:zinc ion binding"/>
    <property type="evidence" value="ECO:0007669"/>
    <property type="project" value="InterPro"/>
</dbReference>
<dbReference type="EMBL" id="JABFDY010000027">
    <property type="protein sequence ID" value="KAF7687673.1"/>
    <property type="molecule type" value="Genomic_DNA"/>
</dbReference>
<dbReference type="InterPro" id="IPR014782">
    <property type="entry name" value="Peptidase_M1_dom"/>
</dbReference>
<keyword evidence="17" id="KW-0175">Coiled coil</keyword>
<comment type="cofactor">
    <cofactor evidence="15">
        <name>Zn(2+)</name>
        <dbReference type="ChEBI" id="CHEBI:29105"/>
    </cofactor>
    <text evidence="15">Binds 1 zinc ion per subunit.</text>
</comment>
<feature type="binding site" evidence="15">
    <location>
        <position position="342"/>
    </location>
    <ligand>
        <name>Zn(2+)</name>
        <dbReference type="ChEBI" id="CHEBI:29105"/>
        <note>catalytic</note>
    </ligand>
</feature>
<dbReference type="InterPro" id="IPR034016">
    <property type="entry name" value="M1_APN-typ"/>
</dbReference>